<name>A0ABW7GN57_9BURK</name>
<organism evidence="1 2">
    <name type="scientific">Pelomonas lactea</name>
    <dbReference type="NCBI Taxonomy" id="3299030"/>
    <lineage>
        <taxon>Bacteria</taxon>
        <taxon>Pseudomonadati</taxon>
        <taxon>Pseudomonadota</taxon>
        <taxon>Betaproteobacteria</taxon>
        <taxon>Burkholderiales</taxon>
        <taxon>Sphaerotilaceae</taxon>
        <taxon>Roseateles</taxon>
    </lineage>
</organism>
<proteinExistence type="predicted"/>
<protein>
    <submittedName>
        <fullName evidence="1">Uncharacterized protein</fullName>
    </submittedName>
</protein>
<accession>A0ABW7GN57</accession>
<comment type="caution">
    <text evidence="1">The sequence shown here is derived from an EMBL/GenBank/DDBJ whole genome shotgun (WGS) entry which is preliminary data.</text>
</comment>
<keyword evidence="2" id="KW-1185">Reference proteome</keyword>
<dbReference type="RefSeq" id="WP_394512390.1">
    <property type="nucleotide sequence ID" value="NZ_JBIGHX010000006.1"/>
</dbReference>
<evidence type="ECO:0000313" key="1">
    <source>
        <dbReference type="EMBL" id="MFG6463383.1"/>
    </source>
</evidence>
<reference evidence="1 2" key="1">
    <citation type="submission" date="2024-08" db="EMBL/GenBank/DDBJ databases">
        <authorList>
            <person name="Lu H."/>
        </authorList>
    </citation>
    <scope>NUCLEOTIDE SEQUENCE [LARGE SCALE GENOMIC DNA]</scope>
    <source>
        <strain evidence="1 2">DXS20W</strain>
    </source>
</reference>
<gene>
    <name evidence="1" type="ORF">ACG04Q_17550</name>
</gene>
<dbReference type="EMBL" id="JBIGHX010000006">
    <property type="protein sequence ID" value="MFG6463383.1"/>
    <property type="molecule type" value="Genomic_DNA"/>
</dbReference>
<dbReference type="Proteomes" id="UP001606302">
    <property type="component" value="Unassembled WGS sequence"/>
</dbReference>
<evidence type="ECO:0000313" key="2">
    <source>
        <dbReference type="Proteomes" id="UP001606302"/>
    </source>
</evidence>
<sequence length="68" mass="7577">MQFFSSSQFPIVNARLPHATAGQGAAAAAAARKLDCGWYDSSFDLARGLEVVEDDDHTLYQLWEMSRR</sequence>